<dbReference type="InterPro" id="IPR005184">
    <property type="entry name" value="DUF306_Meta_HslJ"/>
</dbReference>
<dbReference type="Gene3D" id="2.40.128.270">
    <property type="match status" value="1"/>
</dbReference>
<feature type="signal peptide" evidence="1">
    <location>
        <begin position="1"/>
        <end position="24"/>
    </location>
</feature>
<reference evidence="3 4" key="1">
    <citation type="submission" date="2016-11" db="EMBL/GenBank/DDBJ databases">
        <authorList>
            <person name="Jaros S."/>
            <person name="Januszkiewicz K."/>
            <person name="Wedrychowicz H."/>
        </authorList>
    </citation>
    <scope>NUCLEOTIDE SEQUENCE [LARGE SCALE GENOMIC DNA]</scope>
    <source>
        <strain evidence="3 4">ACAM 12</strain>
    </source>
</reference>
<name>A0A1M7HI10_9GAMM</name>
<dbReference type="InterPro" id="IPR053147">
    <property type="entry name" value="Hsp_HslJ-like"/>
</dbReference>
<feature type="domain" description="DUF306" evidence="2">
    <location>
        <begin position="42"/>
        <end position="152"/>
    </location>
</feature>
<keyword evidence="1" id="KW-0732">Signal</keyword>
<dbReference type="InParanoid" id="A0A1M7HI10"/>
<protein>
    <submittedName>
        <fullName evidence="3">Heat shock protein HslJ</fullName>
    </submittedName>
</protein>
<dbReference type="Pfam" id="PF03724">
    <property type="entry name" value="META"/>
    <property type="match status" value="1"/>
</dbReference>
<gene>
    <name evidence="3" type="ORF">SAMN05878437_2152</name>
</gene>
<feature type="chain" id="PRO_5013065338" evidence="1">
    <location>
        <begin position="25"/>
        <end position="157"/>
    </location>
</feature>
<dbReference type="RefSeq" id="WP_231897167.1">
    <property type="nucleotide sequence ID" value="NZ_LT670847.1"/>
</dbReference>
<sequence length="157" mass="16655">MTSMIKPLGYTLGLGLALTLAGCAASTGNSSPADDTATPDVTLANTYWKLTTLEQGTVAATQDNEREAHFVLHEEEHRVAGATGCNQLMGSYTMNGEQIAFKQVATTMMACPDSQGSERAFLNALNQASGWDIDGETLTLSGENNAPLAHFEAVHLY</sequence>
<dbReference type="InterPro" id="IPR038670">
    <property type="entry name" value="HslJ-like_sf"/>
</dbReference>
<evidence type="ECO:0000313" key="3">
    <source>
        <dbReference type="EMBL" id="SHM28171.1"/>
    </source>
</evidence>
<dbReference type="Proteomes" id="UP000190911">
    <property type="component" value="Chromosome I"/>
</dbReference>
<evidence type="ECO:0000259" key="2">
    <source>
        <dbReference type="Pfam" id="PF03724"/>
    </source>
</evidence>
<evidence type="ECO:0000313" key="4">
    <source>
        <dbReference type="Proteomes" id="UP000190911"/>
    </source>
</evidence>
<evidence type="ECO:0000256" key="1">
    <source>
        <dbReference type="SAM" id="SignalP"/>
    </source>
</evidence>
<organism evidence="3 4">
    <name type="scientific">Vreelandella subglaciescola</name>
    <dbReference type="NCBI Taxonomy" id="29571"/>
    <lineage>
        <taxon>Bacteria</taxon>
        <taxon>Pseudomonadati</taxon>
        <taxon>Pseudomonadota</taxon>
        <taxon>Gammaproteobacteria</taxon>
        <taxon>Oceanospirillales</taxon>
        <taxon>Halomonadaceae</taxon>
        <taxon>Vreelandella</taxon>
    </lineage>
</organism>
<dbReference type="EMBL" id="LT670847">
    <property type="protein sequence ID" value="SHM28171.1"/>
    <property type="molecule type" value="Genomic_DNA"/>
</dbReference>
<keyword evidence="4" id="KW-1185">Reference proteome</keyword>
<keyword evidence="3" id="KW-0346">Stress response</keyword>
<dbReference type="AlphaFoldDB" id="A0A1M7HI10"/>
<proteinExistence type="predicted"/>
<dbReference type="PANTHER" id="PTHR35535:SF1">
    <property type="entry name" value="HEAT SHOCK PROTEIN HSLJ"/>
    <property type="match status" value="1"/>
</dbReference>
<dbReference type="PANTHER" id="PTHR35535">
    <property type="entry name" value="HEAT SHOCK PROTEIN HSLJ"/>
    <property type="match status" value="1"/>
</dbReference>
<dbReference type="PROSITE" id="PS51257">
    <property type="entry name" value="PROKAR_LIPOPROTEIN"/>
    <property type="match status" value="1"/>
</dbReference>
<accession>A0A1M7HI10</accession>